<evidence type="ECO:0000256" key="6">
    <source>
        <dbReference type="ARBA" id="ARBA00023136"/>
    </source>
</evidence>
<dbReference type="PANTHER" id="PTHR11730">
    <property type="entry name" value="AMMONIUM TRANSPORTER"/>
    <property type="match status" value="1"/>
</dbReference>
<organism evidence="10 11">
    <name type="scientific">Undibacterium umbellatum</name>
    <dbReference type="NCBI Taxonomy" id="2762300"/>
    <lineage>
        <taxon>Bacteria</taxon>
        <taxon>Pseudomonadati</taxon>
        <taxon>Pseudomonadota</taxon>
        <taxon>Betaproteobacteria</taxon>
        <taxon>Burkholderiales</taxon>
        <taxon>Oxalobacteraceae</taxon>
        <taxon>Undibacterium</taxon>
    </lineage>
</organism>
<keyword evidence="4 8" id="KW-0812">Transmembrane</keyword>
<feature type="domain" description="Ammonium transporter AmtB-like" evidence="9">
    <location>
        <begin position="12"/>
        <end position="389"/>
    </location>
</feature>
<evidence type="ECO:0000256" key="5">
    <source>
        <dbReference type="ARBA" id="ARBA00022989"/>
    </source>
</evidence>
<evidence type="ECO:0000259" key="9">
    <source>
        <dbReference type="Pfam" id="PF00909"/>
    </source>
</evidence>
<evidence type="ECO:0000256" key="2">
    <source>
        <dbReference type="ARBA" id="ARBA00005887"/>
    </source>
</evidence>
<protein>
    <submittedName>
        <fullName evidence="10">Ammonium transporter</fullName>
    </submittedName>
</protein>
<feature type="transmembrane region" description="Helical" evidence="8">
    <location>
        <begin position="12"/>
        <end position="35"/>
    </location>
</feature>
<dbReference type="PANTHER" id="PTHR11730:SF89">
    <property type="entry name" value="AMMONIUM TRANSPORTER SLL0108-RELATED"/>
    <property type="match status" value="1"/>
</dbReference>
<dbReference type="InterPro" id="IPR024041">
    <property type="entry name" value="NH4_transpt_AmtB-like_dom"/>
</dbReference>
<evidence type="ECO:0000313" key="10">
    <source>
        <dbReference type="EMBL" id="MBC3906552.1"/>
    </source>
</evidence>
<dbReference type="SUPFAM" id="SSF111352">
    <property type="entry name" value="Ammonium transporter"/>
    <property type="match status" value="1"/>
</dbReference>
<accession>A0ABR6Z470</accession>
<name>A0ABR6Z470_9BURK</name>
<comment type="caution">
    <text evidence="10">The sequence shown here is derived from an EMBL/GenBank/DDBJ whole genome shotgun (WGS) entry which is preliminary data.</text>
</comment>
<keyword evidence="6 8" id="KW-0472">Membrane</keyword>
<dbReference type="EMBL" id="JACOFX010000001">
    <property type="protein sequence ID" value="MBC3906552.1"/>
    <property type="molecule type" value="Genomic_DNA"/>
</dbReference>
<proteinExistence type="inferred from homology"/>
<evidence type="ECO:0000256" key="1">
    <source>
        <dbReference type="ARBA" id="ARBA00004141"/>
    </source>
</evidence>
<comment type="similarity">
    <text evidence="2">Belongs to the ammonia transporter channel (TC 1.A.11.2) family.</text>
</comment>
<feature type="transmembrane region" description="Helical" evidence="8">
    <location>
        <begin position="89"/>
        <end position="108"/>
    </location>
</feature>
<keyword evidence="11" id="KW-1185">Reference proteome</keyword>
<evidence type="ECO:0000256" key="3">
    <source>
        <dbReference type="ARBA" id="ARBA00022448"/>
    </source>
</evidence>
<feature type="transmembrane region" description="Helical" evidence="8">
    <location>
        <begin position="47"/>
        <end position="69"/>
    </location>
</feature>
<dbReference type="PROSITE" id="PS01219">
    <property type="entry name" value="AMMONIUM_TRANSP"/>
    <property type="match status" value="1"/>
</dbReference>
<feature type="transmembrane region" description="Helical" evidence="8">
    <location>
        <begin position="310"/>
        <end position="329"/>
    </location>
</feature>
<dbReference type="Proteomes" id="UP000646911">
    <property type="component" value="Unassembled WGS sequence"/>
</dbReference>
<feature type="transmembrane region" description="Helical" evidence="8">
    <location>
        <begin position="157"/>
        <end position="178"/>
    </location>
</feature>
<feature type="transmembrane region" description="Helical" evidence="8">
    <location>
        <begin position="199"/>
        <end position="219"/>
    </location>
</feature>
<feature type="transmembrane region" description="Helical" evidence="8">
    <location>
        <begin position="341"/>
        <end position="363"/>
    </location>
</feature>
<keyword evidence="5 8" id="KW-1133">Transmembrane helix</keyword>
<dbReference type="Gene3D" id="1.10.3430.10">
    <property type="entry name" value="Ammonium transporter AmtB like domains"/>
    <property type="match status" value="1"/>
</dbReference>
<feature type="transmembrane region" description="Helical" evidence="8">
    <location>
        <begin position="231"/>
        <end position="249"/>
    </location>
</feature>
<comment type="subcellular location">
    <subcellularLocation>
        <location evidence="1">Membrane</location>
        <topology evidence="1">Multi-pass membrane protein</topology>
    </subcellularLocation>
</comment>
<evidence type="ECO:0000313" key="11">
    <source>
        <dbReference type="Proteomes" id="UP000646911"/>
    </source>
</evidence>
<reference evidence="10 11" key="1">
    <citation type="submission" date="2020-08" db="EMBL/GenBank/DDBJ databases">
        <title>Novel species isolated from subtropical streams in China.</title>
        <authorList>
            <person name="Lu H."/>
        </authorList>
    </citation>
    <scope>NUCLEOTIDE SEQUENCE [LARGE SCALE GENOMIC DNA]</scope>
    <source>
        <strain evidence="10 11">NL8W</strain>
    </source>
</reference>
<dbReference type="InterPro" id="IPR029020">
    <property type="entry name" value="Ammonium/urea_transptr"/>
</dbReference>
<evidence type="ECO:0000256" key="7">
    <source>
        <dbReference type="ARBA" id="ARBA00023177"/>
    </source>
</evidence>
<keyword evidence="3" id="KW-0813">Transport</keyword>
<sequence>MNAQNSSADALFILLGAIMILAMHAGFAFLELGTVRKKNQVNALVKILVDFAVSTIAYFFIGYTIAYGVQFYSGAEVLVAKNGFEMVKFFFLLTFAAAIPAIISGGIAERAKFHPQLIATALLVGVLYPFFEGIAWNQRFGIQAWLKAMFSEEFHDFAGSVVVHAFGGWVALPAVLLLGARRGRYMKNGAIAAHPPSSIPFLALGAWILTVGWFGFNVMSAQTMDKMNGLVAMNSLMAMVGGTLVAFLLGKNDPGFVYNGPLAGLVAVCAGSDLMHPLGALVTGGIAGAIFVWMFTWTQNKWKVDDVLGVWPLHGLCGAWGGIAVGIFGLKSLGGLGGVSFMSQLLGTTMGVAIAFVGGYIIYASLKKLIGIRLEPEEEFDGADLAIHKISSTAERETSW</sequence>
<keyword evidence="7" id="KW-0924">Ammonia transport</keyword>
<feature type="transmembrane region" description="Helical" evidence="8">
    <location>
        <begin position="280"/>
        <end position="298"/>
    </location>
</feature>
<evidence type="ECO:0000256" key="8">
    <source>
        <dbReference type="SAM" id="Phobius"/>
    </source>
</evidence>
<dbReference type="InterPro" id="IPR018047">
    <property type="entry name" value="Ammonium_transpt_CS"/>
</dbReference>
<feature type="transmembrane region" description="Helical" evidence="8">
    <location>
        <begin position="117"/>
        <end position="137"/>
    </location>
</feature>
<dbReference type="Pfam" id="PF00909">
    <property type="entry name" value="Ammonium_transp"/>
    <property type="match status" value="1"/>
</dbReference>
<dbReference type="RefSeq" id="WP_186951756.1">
    <property type="nucleotide sequence ID" value="NZ_JACOFX010000001.1"/>
</dbReference>
<evidence type="ECO:0000256" key="4">
    <source>
        <dbReference type="ARBA" id="ARBA00022692"/>
    </source>
</evidence>
<gene>
    <name evidence="10" type="ORF">H8L47_03115</name>
</gene>